<name>A0A915YXR1_9GLOM</name>
<proteinExistence type="predicted"/>
<comment type="caution">
    <text evidence="2">The sequence shown here is derived from an EMBL/GenBank/DDBJ whole genome shotgun (WGS) entry which is preliminary data.</text>
</comment>
<protein>
    <recommendedName>
        <fullName evidence="4">Protein kinase domain-containing protein</fullName>
    </recommendedName>
</protein>
<evidence type="ECO:0000313" key="3">
    <source>
        <dbReference type="Proteomes" id="UP000684084"/>
    </source>
</evidence>
<evidence type="ECO:0008006" key="4">
    <source>
        <dbReference type="Google" id="ProtNLM"/>
    </source>
</evidence>
<reference evidence="2" key="1">
    <citation type="submission" date="2020-05" db="EMBL/GenBank/DDBJ databases">
        <authorList>
            <person name="Rincon C."/>
            <person name="Sanders R I."/>
            <person name="Robbins C."/>
            <person name="Chaturvedi A."/>
        </authorList>
    </citation>
    <scope>NUCLEOTIDE SEQUENCE</scope>
    <source>
        <strain evidence="2">CHB12</strain>
    </source>
</reference>
<sequence length="138" mass="16169">MSLWNITQLIVIVMVMIIKFMVHDSQDITELLKNIDSSQIENHRQGGFSTVYSAIWNDGPLIYNEEEYKYERKYNEEVALKCLDNSQNIPDKFLNEIKKYSTKTRTYQGNILEMFGISQDPNTKNYIMLQVFCAVHTS</sequence>
<feature type="transmembrane region" description="Helical" evidence="1">
    <location>
        <begin position="6"/>
        <end position="22"/>
    </location>
</feature>
<evidence type="ECO:0000256" key="1">
    <source>
        <dbReference type="SAM" id="Phobius"/>
    </source>
</evidence>
<organism evidence="2 3">
    <name type="scientific">Rhizophagus irregularis</name>
    <dbReference type="NCBI Taxonomy" id="588596"/>
    <lineage>
        <taxon>Eukaryota</taxon>
        <taxon>Fungi</taxon>
        <taxon>Fungi incertae sedis</taxon>
        <taxon>Mucoromycota</taxon>
        <taxon>Glomeromycotina</taxon>
        <taxon>Glomeromycetes</taxon>
        <taxon>Glomerales</taxon>
        <taxon>Glomeraceae</taxon>
        <taxon>Rhizophagus</taxon>
    </lineage>
</organism>
<evidence type="ECO:0000313" key="2">
    <source>
        <dbReference type="EMBL" id="CAB5350325.1"/>
    </source>
</evidence>
<dbReference type="EMBL" id="CAGKOT010000007">
    <property type="protein sequence ID" value="CAB5350325.1"/>
    <property type="molecule type" value="Genomic_DNA"/>
</dbReference>
<gene>
    <name evidence="2" type="ORF">CHRIB12_LOCUS4950</name>
</gene>
<keyword evidence="1" id="KW-0472">Membrane</keyword>
<dbReference type="AlphaFoldDB" id="A0A915YXR1"/>
<dbReference type="OrthoDB" id="2414060at2759"/>
<dbReference type="Proteomes" id="UP000684084">
    <property type="component" value="Unassembled WGS sequence"/>
</dbReference>
<accession>A0A915YXR1</accession>
<keyword evidence="1" id="KW-0812">Transmembrane</keyword>
<keyword evidence="1" id="KW-1133">Transmembrane helix</keyword>